<dbReference type="Gene3D" id="2.70.70.10">
    <property type="entry name" value="Glucose Permease (Domain IIA)"/>
    <property type="match status" value="1"/>
</dbReference>
<evidence type="ECO:0000313" key="3">
    <source>
        <dbReference type="EMBL" id="MBD3363818.1"/>
    </source>
</evidence>
<dbReference type="GO" id="GO:0004222">
    <property type="term" value="F:metalloendopeptidase activity"/>
    <property type="evidence" value="ECO:0007669"/>
    <property type="project" value="TreeGrafter"/>
</dbReference>
<dbReference type="InterPro" id="IPR050570">
    <property type="entry name" value="Cell_wall_metabolism_enzyme"/>
</dbReference>
<proteinExistence type="predicted"/>
<dbReference type="CDD" id="cd12797">
    <property type="entry name" value="M23_peptidase"/>
    <property type="match status" value="1"/>
</dbReference>
<comment type="caution">
    <text evidence="3">The sequence shown here is derived from an EMBL/GenBank/DDBJ whole genome shotgun (WGS) entry which is preliminary data.</text>
</comment>
<accession>A0A9D5K7Q4</accession>
<dbReference type="FunFam" id="2.70.70.10:FF:000006">
    <property type="entry name" value="M23 family peptidase"/>
    <property type="match status" value="1"/>
</dbReference>
<evidence type="ECO:0000256" key="1">
    <source>
        <dbReference type="SAM" id="Phobius"/>
    </source>
</evidence>
<keyword evidence="1" id="KW-1133">Transmembrane helix</keyword>
<protein>
    <submittedName>
        <fullName evidence="3">Peptidoglycan DD-metalloendopeptidase family protein</fullName>
    </submittedName>
</protein>
<keyword evidence="1" id="KW-0812">Transmembrane</keyword>
<organism evidence="3 4">
    <name type="scientific">candidate division WOR-3 bacterium</name>
    <dbReference type="NCBI Taxonomy" id="2052148"/>
    <lineage>
        <taxon>Bacteria</taxon>
        <taxon>Bacteria division WOR-3</taxon>
    </lineage>
</organism>
<keyword evidence="1" id="KW-0472">Membrane</keyword>
<feature type="transmembrane region" description="Helical" evidence="1">
    <location>
        <begin position="33"/>
        <end position="53"/>
    </location>
</feature>
<evidence type="ECO:0000259" key="2">
    <source>
        <dbReference type="Pfam" id="PF01551"/>
    </source>
</evidence>
<evidence type="ECO:0000313" key="4">
    <source>
        <dbReference type="Proteomes" id="UP000630660"/>
    </source>
</evidence>
<dbReference type="EMBL" id="WJKJ01000034">
    <property type="protein sequence ID" value="MBD3363818.1"/>
    <property type="molecule type" value="Genomic_DNA"/>
</dbReference>
<feature type="domain" description="M23ase beta-sheet core" evidence="2">
    <location>
        <begin position="208"/>
        <end position="302"/>
    </location>
</feature>
<gene>
    <name evidence="3" type="ORF">GF359_01235</name>
</gene>
<sequence>MLKRVIGYLKERVAVLVEFGTRSRIRGFSVPRWIICLGCGITLLILAGSLYNIGTEGFTAYNRARLERENAELHARFRDLSAISDSLEELIRLAEVHDIQMRILNEMDVLPEDVRKLGVGGSDLLSTEMIGLRELDSGSFSEIAVISRGVDELLRRTHYQKESFSEIEVGLEKNAEIRDHIPSVVPTKGTFCGKFGYRSDPILGIRKMHCGVDISNLRGTPVIATADGVVSYTGWISGYGNVIKIEHGNCIETVYAHLSEIFVEVGDEVERYSLIGAMGATGRTVGTHLHYEVRVAGKAVNPEGYFLNGEEVLTQYPMP</sequence>
<dbReference type="PANTHER" id="PTHR21666">
    <property type="entry name" value="PEPTIDASE-RELATED"/>
    <property type="match status" value="1"/>
</dbReference>
<dbReference type="AlphaFoldDB" id="A0A9D5K7Q4"/>
<dbReference type="SUPFAM" id="SSF51261">
    <property type="entry name" value="Duplicated hybrid motif"/>
    <property type="match status" value="1"/>
</dbReference>
<dbReference type="Proteomes" id="UP000630660">
    <property type="component" value="Unassembled WGS sequence"/>
</dbReference>
<dbReference type="PANTHER" id="PTHR21666:SF270">
    <property type="entry name" value="MUREIN HYDROLASE ACTIVATOR ENVC"/>
    <property type="match status" value="1"/>
</dbReference>
<name>A0A9D5K7Q4_UNCW3</name>
<dbReference type="InterPro" id="IPR011055">
    <property type="entry name" value="Dup_hybrid_motif"/>
</dbReference>
<dbReference type="Pfam" id="PF01551">
    <property type="entry name" value="Peptidase_M23"/>
    <property type="match status" value="1"/>
</dbReference>
<dbReference type="InterPro" id="IPR016047">
    <property type="entry name" value="M23ase_b-sheet_dom"/>
</dbReference>
<reference evidence="3" key="1">
    <citation type="submission" date="2019-11" db="EMBL/GenBank/DDBJ databases">
        <title>Microbial mats filling the niche in hypersaline microbial mats.</title>
        <authorList>
            <person name="Wong H.L."/>
            <person name="Macleod F.I."/>
            <person name="White R.A. III"/>
            <person name="Burns B.P."/>
        </authorList>
    </citation>
    <scope>NUCLEOTIDE SEQUENCE</scope>
    <source>
        <strain evidence="3">Bin_327</strain>
    </source>
</reference>